<name>A0ABY6TZ54_BIOOC</name>
<organism evidence="2 3">
    <name type="scientific">Bionectria ochroleuca</name>
    <name type="common">Gliocladium roseum</name>
    <dbReference type="NCBI Taxonomy" id="29856"/>
    <lineage>
        <taxon>Eukaryota</taxon>
        <taxon>Fungi</taxon>
        <taxon>Dikarya</taxon>
        <taxon>Ascomycota</taxon>
        <taxon>Pezizomycotina</taxon>
        <taxon>Sordariomycetes</taxon>
        <taxon>Hypocreomycetidae</taxon>
        <taxon>Hypocreales</taxon>
        <taxon>Bionectriaceae</taxon>
        <taxon>Clonostachys</taxon>
    </lineage>
</organism>
<keyword evidence="3" id="KW-1185">Reference proteome</keyword>
<proteinExistence type="predicted"/>
<dbReference type="Pfam" id="PF00856">
    <property type="entry name" value="SET"/>
    <property type="match status" value="1"/>
</dbReference>
<dbReference type="SUPFAM" id="SSF82199">
    <property type="entry name" value="SET domain"/>
    <property type="match status" value="1"/>
</dbReference>
<evidence type="ECO:0000259" key="1">
    <source>
        <dbReference type="PROSITE" id="PS50280"/>
    </source>
</evidence>
<dbReference type="Gene3D" id="2.170.270.10">
    <property type="entry name" value="SET domain"/>
    <property type="match status" value="1"/>
</dbReference>
<reference evidence="2 3" key="1">
    <citation type="submission" date="2019-06" db="EMBL/GenBank/DDBJ databases">
        <authorList>
            <person name="Broberg M."/>
        </authorList>
    </citation>
    <scope>NUCLEOTIDE SEQUENCE [LARGE SCALE GENOMIC DNA]</scope>
</reference>
<dbReference type="InterPro" id="IPR046341">
    <property type="entry name" value="SET_dom_sf"/>
</dbReference>
<dbReference type="InterPro" id="IPR001214">
    <property type="entry name" value="SET_dom"/>
</dbReference>
<gene>
    <name evidence="2" type="ORF">CLO192961_LOCUS130615</name>
</gene>
<dbReference type="Proteomes" id="UP000766486">
    <property type="component" value="Unassembled WGS sequence"/>
</dbReference>
<feature type="domain" description="SET" evidence="1">
    <location>
        <begin position="19"/>
        <end position="216"/>
    </location>
</feature>
<accession>A0ABY6TZ54</accession>
<dbReference type="EMBL" id="CABFNS010000714">
    <property type="protein sequence ID" value="VUC23977.1"/>
    <property type="molecule type" value="Genomic_DNA"/>
</dbReference>
<comment type="caution">
    <text evidence="2">The sequence shown here is derived from an EMBL/GenBank/DDBJ whole genome shotgun (WGS) entry which is preliminary data.</text>
</comment>
<dbReference type="PANTHER" id="PTHR12197:SF292">
    <property type="entry name" value="SET DOMAIN-CONTAINING PROTEIN"/>
    <property type="match status" value="1"/>
</dbReference>
<protein>
    <recommendedName>
        <fullName evidence="1">SET domain-containing protein</fullName>
    </recommendedName>
</protein>
<dbReference type="PROSITE" id="PS50280">
    <property type="entry name" value="SET"/>
    <property type="match status" value="1"/>
</dbReference>
<evidence type="ECO:0000313" key="3">
    <source>
        <dbReference type="Proteomes" id="UP000766486"/>
    </source>
</evidence>
<dbReference type="PANTHER" id="PTHR12197">
    <property type="entry name" value="HISTONE-LYSINE N-METHYLTRANSFERASE SMYD"/>
    <property type="match status" value="1"/>
</dbReference>
<sequence length="263" mass="29967">MDPTSGPYNVLITASGRLFGVTLLAYELIIHGINLSTKASVIRQQETEYDFITLWHVVRLLAGRDLEMRCKPSRTPGQLPWEKDWGRHWKAVDMCCSYLSSWPESQLKHWKRLVDSYLIGTALPPLSLSATELLDIVCKEETNTFGLYPKLTGPLYMIDQPVPRGDSYGLGLYPRAARFNHSCLPNVSHKPDEQGRMVYTAAREISAGEEALITYFDLTQFTTLEERQEHVQVHFRFSCDCSRCTQESAEENLLNIESLPFGF</sequence>
<evidence type="ECO:0000313" key="2">
    <source>
        <dbReference type="EMBL" id="VUC23977.1"/>
    </source>
</evidence>
<dbReference type="InterPro" id="IPR050869">
    <property type="entry name" value="H3K4_H4K5_MeTrfase"/>
</dbReference>
<dbReference type="CDD" id="cd20071">
    <property type="entry name" value="SET_SMYD"/>
    <property type="match status" value="1"/>
</dbReference>